<proteinExistence type="inferred from homology"/>
<feature type="active site" description="Proton donor" evidence="3">
    <location>
        <position position="159"/>
    </location>
</feature>
<keyword evidence="8" id="KW-1185">Reference proteome</keyword>
<comment type="similarity">
    <text evidence="3 4">In the N-terminal section; belongs to the HFCD (homo-oligomeric flavin containing Cys decarboxylase) superfamily.</text>
</comment>
<dbReference type="PANTHER" id="PTHR14359">
    <property type="entry name" value="HOMO-OLIGOMERIC FLAVIN CONTAINING CYS DECARBOXYLASE FAMILY"/>
    <property type="match status" value="1"/>
</dbReference>
<dbReference type="RefSeq" id="WP_116651062.1">
    <property type="nucleotide sequence ID" value="NZ_QUZK01000041.1"/>
</dbReference>
<keyword evidence="1 3" id="KW-0210">Decarboxylase</keyword>
<dbReference type="EC" id="4.1.1.36" evidence="3"/>
<comment type="pathway">
    <text evidence="3 4">Cofactor biosynthesis; coenzyme A biosynthesis; CoA from (R)-pantothenate: step 2/5.</text>
</comment>
<dbReference type="EC" id="6.3.2.5" evidence="3"/>
<sequence>MSALEGKKVLVGVTGGIAAYKTPELVRRLRDAGADVRVVMSAGAEAFITPLTLQAVSGHRVRTRLLDPEAEAGMGHIELARWADEILVAPATAHAIARFAAGLADDLLSTLVVATEARIWLAPAMNRVMWASPSVRDNCKLLESRGVRILGPGSGSQACGEQGQGRMLEPEELVAALGGGEGPLSGRRFVVTAGPTHEPLDPVRFIGNRSSGRMGFAVAAALAEAGAEVDLVAGPVHLATPHGVRRHDVGTAREMHRAVMACIDGADGFVGVAAVADYRPASEAGDKIKKSAESMAVELVPNPDILADVAARNDRPAVVVGFAAETRDLENAARGKLEAKKLDLVAANRVGKDLGFDSEDNALEVFSAGRHWALSPKAKTALARELVAIIAERMLERESRSDERPESQDS</sequence>
<dbReference type="GO" id="GO:0015941">
    <property type="term" value="P:pantothenate catabolic process"/>
    <property type="evidence" value="ECO:0007669"/>
    <property type="project" value="InterPro"/>
</dbReference>
<comment type="catalytic activity">
    <reaction evidence="3 4">
        <text>(R)-4'-phosphopantothenate + L-cysteine + CTP = N-[(R)-4-phosphopantothenoyl]-L-cysteine + CMP + diphosphate + H(+)</text>
        <dbReference type="Rhea" id="RHEA:19397"/>
        <dbReference type="ChEBI" id="CHEBI:10986"/>
        <dbReference type="ChEBI" id="CHEBI:15378"/>
        <dbReference type="ChEBI" id="CHEBI:33019"/>
        <dbReference type="ChEBI" id="CHEBI:35235"/>
        <dbReference type="ChEBI" id="CHEBI:37563"/>
        <dbReference type="ChEBI" id="CHEBI:59458"/>
        <dbReference type="ChEBI" id="CHEBI:60377"/>
        <dbReference type="EC" id="6.3.2.5"/>
    </reaction>
</comment>
<keyword evidence="3" id="KW-0511">Multifunctional enzyme</keyword>
<dbReference type="OrthoDB" id="9802554at2"/>
<dbReference type="InterPro" id="IPR007085">
    <property type="entry name" value="DNA/pantothenate-metab_flavo_C"/>
</dbReference>
<dbReference type="Gene3D" id="3.40.50.10300">
    <property type="entry name" value="CoaB-like"/>
    <property type="match status" value="1"/>
</dbReference>
<evidence type="ECO:0000313" key="8">
    <source>
        <dbReference type="Proteomes" id="UP000260351"/>
    </source>
</evidence>
<feature type="binding site" evidence="3">
    <location>
        <position position="287"/>
    </location>
    <ligand>
        <name>CTP</name>
        <dbReference type="ChEBI" id="CHEBI:37563"/>
    </ligand>
</feature>
<dbReference type="GO" id="GO:0004633">
    <property type="term" value="F:phosphopantothenoylcysteine decarboxylase activity"/>
    <property type="evidence" value="ECO:0007669"/>
    <property type="project" value="UniProtKB-UniRule"/>
</dbReference>
<feature type="binding site" evidence="3">
    <location>
        <position position="340"/>
    </location>
    <ligand>
        <name>CTP</name>
        <dbReference type="ChEBI" id="CHEBI:37563"/>
    </ligand>
</feature>
<keyword evidence="2 3" id="KW-0456">Lyase</keyword>
<comment type="function">
    <text evidence="4">Catalyzes two steps in the biosynthesis of coenzyme A. In the first step cysteine is conjugated to 4'-phosphopantothenate to form 4-phosphopantothenoylcysteine, in the latter compound is decarboxylated to form 4'-phosphopantotheine.</text>
</comment>
<evidence type="ECO:0000256" key="4">
    <source>
        <dbReference type="RuleBase" id="RU364078"/>
    </source>
</evidence>
<dbReference type="GO" id="GO:0015937">
    <property type="term" value="P:coenzyme A biosynthetic process"/>
    <property type="evidence" value="ECO:0007669"/>
    <property type="project" value="UniProtKB-UniRule"/>
</dbReference>
<dbReference type="Proteomes" id="UP000260351">
    <property type="component" value="Unassembled WGS sequence"/>
</dbReference>
<feature type="binding site" evidence="3">
    <location>
        <position position="277"/>
    </location>
    <ligand>
        <name>CTP</name>
        <dbReference type="ChEBI" id="CHEBI:37563"/>
    </ligand>
</feature>
<dbReference type="AlphaFoldDB" id="A0A3E1K739"/>
<dbReference type="UniPathway" id="UPA00241">
    <property type="reaction ID" value="UER00353"/>
</dbReference>
<comment type="cofactor">
    <cofactor evidence="3">
        <name>FMN</name>
        <dbReference type="ChEBI" id="CHEBI:58210"/>
    </cofactor>
    <text evidence="3">Binds 1 FMN per subunit.</text>
</comment>
<accession>A0A3E1K739</accession>
<dbReference type="Pfam" id="PF04127">
    <property type="entry name" value="DFP"/>
    <property type="match status" value="1"/>
</dbReference>
<feature type="binding site" evidence="3">
    <location>
        <begin position="303"/>
        <end position="306"/>
    </location>
    <ligand>
        <name>CTP</name>
        <dbReference type="ChEBI" id="CHEBI:37563"/>
    </ligand>
</feature>
<name>A0A3E1K739_9GAMM</name>
<keyword evidence="3" id="KW-0460">Magnesium</keyword>
<feature type="domain" description="DNA/pantothenate metabolism flavoprotein C-terminal" evidence="6">
    <location>
        <begin position="184"/>
        <end position="392"/>
    </location>
</feature>
<comment type="caution">
    <text evidence="3">Lacks conserved residue(s) required for the propagation of feature annotation.</text>
</comment>
<comment type="catalytic activity">
    <reaction evidence="3 4">
        <text>N-[(R)-4-phosphopantothenoyl]-L-cysteine + H(+) = (R)-4'-phosphopantetheine + CO2</text>
        <dbReference type="Rhea" id="RHEA:16793"/>
        <dbReference type="ChEBI" id="CHEBI:15378"/>
        <dbReference type="ChEBI" id="CHEBI:16526"/>
        <dbReference type="ChEBI" id="CHEBI:59458"/>
        <dbReference type="ChEBI" id="CHEBI:61723"/>
        <dbReference type="EC" id="4.1.1.36"/>
    </reaction>
</comment>
<dbReference type="GO" id="GO:0046872">
    <property type="term" value="F:metal ion binding"/>
    <property type="evidence" value="ECO:0007669"/>
    <property type="project" value="UniProtKB-KW"/>
</dbReference>
<feature type="domain" description="Flavoprotein" evidence="5">
    <location>
        <begin position="7"/>
        <end position="175"/>
    </location>
</feature>
<dbReference type="NCBIfam" id="TIGR00521">
    <property type="entry name" value="coaBC_dfp"/>
    <property type="match status" value="1"/>
</dbReference>
<comment type="pathway">
    <text evidence="3 4">Cofactor biosynthesis; coenzyme A biosynthesis; CoA from (R)-pantothenate: step 3/5.</text>
</comment>
<reference evidence="7 8" key="1">
    <citation type="submission" date="2018-08" db="EMBL/GenBank/DDBJ databases">
        <title>Wenzhouxiangella salilacus sp. nov., a novel bacterium isolated from a saline lake in Xinjiang Province, China.</title>
        <authorList>
            <person name="Han S."/>
        </authorList>
    </citation>
    <scope>NUCLEOTIDE SEQUENCE [LARGE SCALE GENOMIC DNA]</scope>
    <source>
        <strain evidence="7 8">XDB06</strain>
    </source>
</reference>
<feature type="region of interest" description="Phosphopantothenate--cysteine ligase" evidence="3">
    <location>
        <begin position="189"/>
        <end position="410"/>
    </location>
</feature>
<feature type="region of interest" description="Phosphopantothenoylcysteine decarboxylase" evidence="3">
    <location>
        <begin position="1"/>
        <end position="188"/>
    </location>
</feature>
<evidence type="ECO:0000259" key="6">
    <source>
        <dbReference type="Pfam" id="PF04127"/>
    </source>
</evidence>
<organism evidence="7 8">
    <name type="scientific">Wenzhouxiangella sediminis</name>
    <dbReference type="NCBI Taxonomy" id="1792836"/>
    <lineage>
        <taxon>Bacteria</taxon>
        <taxon>Pseudomonadati</taxon>
        <taxon>Pseudomonadota</taxon>
        <taxon>Gammaproteobacteria</taxon>
        <taxon>Chromatiales</taxon>
        <taxon>Wenzhouxiangellaceae</taxon>
        <taxon>Wenzhouxiangella</taxon>
    </lineage>
</organism>
<comment type="similarity">
    <text evidence="3 4">In the C-terminal section; belongs to the PPC synthetase family.</text>
</comment>
<dbReference type="GO" id="GO:0010181">
    <property type="term" value="F:FMN binding"/>
    <property type="evidence" value="ECO:0007669"/>
    <property type="project" value="UniProtKB-UniRule"/>
</dbReference>
<protein>
    <recommendedName>
        <fullName evidence="3">Coenzyme A biosynthesis bifunctional protein CoaBC</fullName>
    </recommendedName>
    <alternativeName>
        <fullName evidence="3">DNA/pantothenate metabolism flavoprotein</fullName>
    </alternativeName>
    <alternativeName>
        <fullName evidence="3">Phosphopantothenoylcysteine synthetase/decarboxylase</fullName>
        <shortName evidence="3">PPCS-PPCDC</shortName>
    </alternativeName>
    <domain>
        <recommendedName>
            <fullName evidence="3">Phosphopantothenoylcysteine decarboxylase</fullName>
            <shortName evidence="3">PPC decarboxylase</shortName>
            <shortName evidence="3">PPC-DC</shortName>
            <ecNumber evidence="3">4.1.1.36</ecNumber>
        </recommendedName>
        <alternativeName>
            <fullName evidence="3">CoaC</fullName>
        </alternativeName>
    </domain>
    <domain>
        <recommendedName>
            <fullName evidence="3">Phosphopantothenate--cysteine ligase</fullName>
            <ecNumber evidence="3">6.3.2.5</ecNumber>
        </recommendedName>
        <alternativeName>
            <fullName evidence="3">CoaB</fullName>
        </alternativeName>
        <alternativeName>
            <fullName evidence="3">Phosphopantothenoylcysteine synthetase</fullName>
            <shortName evidence="3">PPC synthetase</shortName>
            <shortName evidence="3">PPC-S</shortName>
        </alternativeName>
    </domain>
</protein>
<feature type="binding site" evidence="3">
    <location>
        <position position="322"/>
    </location>
    <ligand>
        <name>CTP</name>
        <dbReference type="ChEBI" id="CHEBI:37563"/>
    </ligand>
</feature>
<dbReference type="InterPro" id="IPR005252">
    <property type="entry name" value="CoaBC"/>
</dbReference>
<keyword evidence="3" id="KW-0479">Metal-binding</keyword>
<evidence type="ECO:0000259" key="5">
    <source>
        <dbReference type="Pfam" id="PF02441"/>
    </source>
</evidence>
<feature type="binding site" evidence="3">
    <location>
        <position position="336"/>
    </location>
    <ligand>
        <name>CTP</name>
        <dbReference type="ChEBI" id="CHEBI:37563"/>
    </ligand>
</feature>
<evidence type="ECO:0000313" key="7">
    <source>
        <dbReference type="EMBL" id="RFF29828.1"/>
    </source>
</evidence>
<dbReference type="InterPro" id="IPR003382">
    <property type="entry name" value="Flavoprotein"/>
</dbReference>
<dbReference type="PANTHER" id="PTHR14359:SF6">
    <property type="entry name" value="PHOSPHOPANTOTHENOYLCYSTEINE DECARBOXYLASE"/>
    <property type="match status" value="1"/>
</dbReference>
<comment type="cofactor">
    <cofactor evidence="3">
        <name>Mg(2+)</name>
        <dbReference type="ChEBI" id="CHEBI:18420"/>
    </cofactor>
</comment>
<dbReference type="InterPro" id="IPR035929">
    <property type="entry name" value="CoaB-like_sf"/>
</dbReference>
<dbReference type="EMBL" id="QUZK01000041">
    <property type="protein sequence ID" value="RFF29828.1"/>
    <property type="molecule type" value="Genomic_DNA"/>
</dbReference>
<keyword evidence="3 4" id="KW-0436">Ligase</keyword>
<dbReference type="SUPFAM" id="SSF52507">
    <property type="entry name" value="Homo-oligomeric flavin-containing Cys decarboxylases, HFCD"/>
    <property type="match status" value="1"/>
</dbReference>
<keyword evidence="3 4" id="KW-0288">FMN</keyword>
<dbReference type="Pfam" id="PF02441">
    <property type="entry name" value="Flavoprotein"/>
    <property type="match status" value="1"/>
</dbReference>
<comment type="caution">
    <text evidence="7">The sequence shown here is derived from an EMBL/GenBank/DDBJ whole genome shotgun (WGS) entry which is preliminary data.</text>
</comment>
<evidence type="ECO:0000256" key="2">
    <source>
        <dbReference type="ARBA" id="ARBA00023239"/>
    </source>
</evidence>
<keyword evidence="3 4" id="KW-0285">Flavoprotein</keyword>
<dbReference type="GO" id="GO:0071513">
    <property type="term" value="C:phosphopantothenoylcysteine decarboxylase complex"/>
    <property type="evidence" value="ECO:0007669"/>
    <property type="project" value="TreeGrafter"/>
</dbReference>
<gene>
    <name evidence="3 7" type="primary">coaBC</name>
    <name evidence="7" type="ORF">DZC52_10305</name>
</gene>
<dbReference type="InterPro" id="IPR036551">
    <property type="entry name" value="Flavin_trans-like"/>
</dbReference>
<comment type="function">
    <text evidence="3">Catalyzes two sequential steps in the biosynthesis of coenzyme A. In the first step cysteine is conjugated to 4'-phosphopantothenate to form 4-phosphopantothenoylcysteine. In the second step the latter compound is decarboxylated to form 4'-phosphopantotheine.</text>
</comment>
<dbReference type="SUPFAM" id="SSF102645">
    <property type="entry name" value="CoaB-like"/>
    <property type="match status" value="1"/>
</dbReference>
<dbReference type="Gene3D" id="3.40.50.1950">
    <property type="entry name" value="Flavin prenyltransferase-like"/>
    <property type="match status" value="1"/>
</dbReference>
<dbReference type="HAMAP" id="MF_02225">
    <property type="entry name" value="CoaBC"/>
    <property type="match status" value="1"/>
</dbReference>
<dbReference type="GO" id="GO:0004632">
    <property type="term" value="F:phosphopantothenate--cysteine ligase activity"/>
    <property type="evidence" value="ECO:0007669"/>
    <property type="project" value="UniProtKB-UniRule"/>
</dbReference>
<evidence type="ECO:0000256" key="3">
    <source>
        <dbReference type="HAMAP-Rule" id="MF_02225"/>
    </source>
</evidence>
<evidence type="ECO:0000256" key="1">
    <source>
        <dbReference type="ARBA" id="ARBA00022793"/>
    </source>
</evidence>